<organism evidence="6 7">
    <name type="scientific">Gracilibacillus salinarum</name>
    <dbReference type="NCBI Taxonomy" id="2932255"/>
    <lineage>
        <taxon>Bacteria</taxon>
        <taxon>Bacillati</taxon>
        <taxon>Bacillota</taxon>
        <taxon>Bacilli</taxon>
        <taxon>Bacillales</taxon>
        <taxon>Bacillaceae</taxon>
        <taxon>Gracilibacillus</taxon>
    </lineage>
</organism>
<dbReference type="Proteomes" id="UP000831537">
    <property type="component" value="Chromosome"/>
</dbReference>
<evidence type="ECO:0000256" key="3">
    <source>
        <dbReference type="ARBA" id="ARBA00022741"/>
    </source>
</evidence>
<protein>
    <submittedName>
        <fullName evidence="6">ATP-binding cassette domain-containing protein</fullName>
    </submittedName>
</protein>
<evidence type="ECO:0000313" key="6">
    <source>
        <dbReference type="EMBL" id="UOQ85004.1"/>
    </source>
</evidence>
<name>A0ABY4GLB8_9BACI</name>
<feature type="domain" description="ABC transporter" evidence="5">
    <location>
        <begin position="2"/>
        <end position="202"/>
    </location>
</feature>
<keyword evidence="7" id="KW-1185">Reference proteome</keyword>
<reference evidence="6 7" key="1">
    <citation type="submission" date="2022-04" db="EMBL/GenBank/DDBJ databases">
        <title>Gracilibacillus sp. isolated from saltern.</title>
        <authorList>
            <person name="Won M."/>
            <person name="Lee C.-M."/>
            <person name="Woen H.-Y."/>
            <person name="Kwon S.-W."/>
        </authorList>
    </citation>
    <scope>NUCLEOTIDE SEQUENCE [LARGE SCALE GENOMIC DNA]</scope>
    <source>
        <strain evidence="6 7">SSPM10-3</strain>
    </source>
</reference>
<keyword evidence="3" id="KW-0547">Nucleotide-binding</keyword>
<gene>
    <name evidence="6" type="ORF">MUN87_20540</name>
</gene>
<dbReference type="EMBL" id="CP095071">
    <property type="protein sequence ID" value="UOQ85004.1"/>
    <property type="molecule type" value="Genomic_DNA"/>
</dbReference>
<dbReference type="SMART" id="SM00382">
    <property type="entry name" value="AAA"/>
    <property type="match status" value="1"/>
</dbReference>
<dbReference type="InterPro" id="IPR003593">
    <property type="entry name" value="AAA+_ATPase"/>
</dbReference>
<dbReference type="Gene3D" id="3.40.50.300">
    <property type="entry name" value="P-loop containing nucleotide triphosphate hydrolases"/>
    <property type="match status" value="1"/>
</dbReference>
<dbReference type="InterPro" id="IPR050319">
    <property type="entry name" value="ABC_transp_ATP-bind"/>
</dbReference>
<evidence type="ECO:0000313" key="7">
    <source>
        <dbReference type="Proteomes" id="UP000831537"/>
    </source>
</evidence>
<evidence type="ECO:0000256" key="1">
    <source>
        <dbReference type="ARBA" id="ARBA00005417"/>
    </source>
</evidence>
<dbReference type="PANTHER" id="PTHR43776:SF7">
    <property type="entry name" value="D,D-DIPEPTIDE TRANSPORT ATP-BINDING PROTEIN DDPF-RELATED"/>
    <property type="match status" value="1"/>
</dbReference>
<dbReference type="PANTHER" id="PTHR43776">
    <property type="entry name" value="TRANSPORT ATP-BINDING PROTEIN"/>
    <property type="match status" value="1"/>
</dbReference>
<dbReference type="SUPFAM" id="SSF52540">
    <property type="entry name" value="P-loop containing nucleoside triphosphate hydrolases"/>
    <property type="match status" value="1"/>
</dbReference>
<sequence length="203" mass="23420">MLKVKNISYRLPNQHMLFEKVSLTMKQGYIVGLSGDSGLGKTTFAKIISGYLQAEEGEINWQIRKHEPSPVQLIWQHPEQAVNPRWRIEKIIKEAGELDQSLLAACNIPTEWLHRYPSQLSGGQLQRVCIYRCLVTKPSYIIADEITTMLDPVAQADIWKWLIHYVRNKQIGLMIICHDELLLEKLCDDVIHFRDLMKPTAVD</sequence>
<evidence type="ECO:0000256" key="4">
    <source>
        <dbReference type="ARBA" id="ARBA00022840"/>
    </source>
</evidence>
<dbReference type="PROSITE" id="PS50893">
    <property type="entry name" value="ABC_TRANSPORTER_2"/>
    <property type="match status" value="1"/>
</dbReference>
<proteinExistence type="inferred from homology"/>
<evidence type="ECO:0000259" key="5">
    <source>
        <dbReference type="PROSITE" id="PS50893"/>
    </source>
</evidence>
<dbReference type="InterPro" id="IPR027417">
    <property type="entry name" value="P-loop_NTPase"/>
</dbReference>
<keyword evidence="4 6" id="KW-0067">ATP-binding</keyword>
<evidence type="ECO:0000256" key="2">
    <source>
        <dbReference type="ARBA" id="ARBA00022448"/>
    </source>
</evidence>
<accession>A0ABY4GLB8</accession>
<dbReference type="RefSeq" id="WP_244743604.1">
    <property type="nucleotide sequence ID" value="NZ_CP095071.1"/>
</dbReference>
<dbReference type="InterPro" id="IPR003439">
    <property type="entry name" value="ABC_transporter-like_ATP-bd"/>
</dbReference>
<comment type="similarity">
    <text evidence="1">Belongs to the ABC transporter superfamily.</text>
</comment>
<keyword evidence="2" id="KW-0813">Transport</keyword>
<dbReference type="GO" id="GO:0005524">
    <property type="term" value="F:ATP binding"/>
    <property type="evidence" value="ECO:0007669"/>
    <property type="project" value="UniProtKB-KW"/>
</dbReference>
<dbReference type="Pfam" id="PF00005">
    <property type="entry name" value="ABC_tran"/>
    <property type="match status" value="1"/>
</dbReference>